<evidence type="ECO:0000256" key="6">
    <source>
        <dbReference type="RuleBase" id="RU000553"/>
    </source>
</evidence>
<dbReference type="EC" id="3.6.1.7" evidence="2 5"/>
<evidence type="ECO:0000256" key="7">
    <source>
        <dbReference type="RuleBase" id="RU004168"/>
    </source>
</evidence>
<gene>
    <name evidence="9" type="ORF">Fcan01_18522</name>
</gene>
<dbReference type="EMBL" id="LNIX01000014">
    <property type="protein sequence ID" value="OXA47090.1"/>
    <property type="molecule type" value="Genomic_DNA"/>
</dbReference>
<dbReference type="PROSITE" id="PS00150">
    <property type="entry name" value="ACYLPHOSPHATASE_1"/>
    <property type="match status" value="1"/>
</dbReference>
<feature type="domain" description="Acylphosphatase-like" evidence="8">
    <location>
        <begin position="13"/>
        <end position="104"/>
    </location>
</feature>
<dbReference type="STRING" id="158441.A0A226DPT3"/>
<dbReference type="FunFam" id="3.30.70.100:FF:000011">
    <property type="entry name" value="Acylphosphatase"/>
    <property type="match status" value="1"/>
</dbReference>
<dbReference type="InterPro" id="IPR020456">
    <property type="entry name" value="Acylphosphatase"/>
</dbReference>
<dbReference type="Proteomes" id="UP000198287">
    <property type="component" value="Unassembled WGS sequence"/>
</dbReference>
<dbReference type="InterPro" id="IPR017968">
    <property type="entry name" value="Acylphosphatase_CS"/>
</dbReference>
<dbReference type="Pfam" id="PF00708">
    <property type="entry name" value="Acylphosphatase"/>
    <property type="match status" value="1"/>
</dbReference>
<organism evidence="9 10">
    <name type="scientific">Folsomia candida</name>
    <name type="common">Springtail</name>
    <dbReference type="NCBI Taxonomy" id="158441"/>
    <lineage>
        <taxon>Eukaryota</taxon>
        <taxon>Metazoa</taxon>
        <taxon>Ecdysozoa</taxon>
        <taxon>Arthropoda</taxon>
        <taxon>Hexapoda</taxon>
        <taxon>Collembola</taxon>
        <taxon>Entomobryomorpha</taxon>
        <taxon>Isotomoidea</taxon>
        <taxon>Isotomidae</taxon>
        <taxon>Proisotominae</taxon>
        <taxon>Folsomia</taxon>
    </lineage>
</organism>
<evidence type="ECO:0000313" key="10">
    <source>
        <dbReference type="Proteomes" id="UP000198287"/>
    </source>
</evidence>
<feature type="active site" evidence="5">
    <location>
        <position position="46"/>
    </location>
</feature>
<evidence type="ECO:0000256" key="4">
    <source>
        <dbReference type="ARBA" id="ARBA00047645"/>
    </source>
</evidence>
<reference evidence="9 10" key="1">
    <citation type="submission" date="2015-12" db="EMBL/GenBank/DDBJ databases">
        <title>The genome of Folsomia candida.</title>
        <authorList>
            <person name="Faddeeva A."/>
            <person name="Derks M.F."/>
            <person name="Anvar Y."/>
            <person name="Smit S."/>
            <person name="Van Straalen N."/>
            <person name="Roelofs D."/>
        </authorList>
    </citation>
    <scope>NUCLEOTIDE SEQUENCE [LARGE SCALE GENOMIC DNA]</scope>
    <source>
        <strain evidence="9 10">VU population</strain>
        <tissue evidence="9">Whole body</tissue>
    </source>
</reference>
<dbReference type="PROSITE" id="PS51160">
    <property type="entry name" value="ACYLPHOSPHATASE_3"/>
    <property type="match status" value="1"/>
</dbReference>
<accession>A0A226DPT3</accession>
<dbReference type="InterPro" id="IPR001792">
    <property type="entry name" value="Acylphosphatase-like_dom"/>
</dbReference>
<dbReference type="PANTHER" id="PTHR10029:SF3">
    <property type="entry name" value="ACYLPHOSPHATASE-RELATED"/>
    <property type="match status" value="1"/>
</dbReference>
<comment type="caution">
    <text evidence="9">The sequence shown here is derived from an EMBL/GenBank/DDBJ whole genome shotgun (WGS) entry which is preliminary data.</text>
</comment>
<dbReference type="GO" id="GO:0003998">
    <property type="term" value="F:acylphosphatase activity"/>
    <property type="evidence" value="ECO:0007669"/>
    <property type="project" value="UniProtKB-EC"/>
</dbReference>
<dbReference type="OMA" id="WSVDYEI"/>
<dbReference type="SUPFAM" id="SSF54975">
    <property type="entry name" value="Acylphosphatase/BLUF domain-like"/>
    <property type="match status" value="1"/>
</dbReference>
<evidence type="ECO:0000313" key="9">
    <source>
        <dbReference type="EMBL" id="OXA47090.1"/>
    </source>
</evidence>
<comment type="catalytic activity">
    <reaction evidence="4 5 6">
        <text>an acyl phosphate + H2O = a carboxylate + phosphate + H(+)</text>
        <dbReference type="Rhea" id="RHEA:14965"/>
        <dbReference type="ChEBI" id="CHEBI:15377"/>
        <dbReference type="ChEBI" id="CHEBI:15378"/>
        <dbReference type="ChEBI" id="CHEBI:29067"/>
        <dbReference type="ChEBI" id="CHEBI:43474"/>
        <dbReference type="ChEBI" id="CHEBI:59918"/>
        <dbReference type="EC" id="3.6.1.7"/>
    </reaction>
</comment>
<feature type="active site" evidence="5">
    <location>
        <position position="28"/>
    </location>
</feature>
<evidence type="ECO:0000256" key="1">
    <source>
        <dbReference type="ARBA" id="ARBA00005614"/>
    </source>
</evidence>
<dbReference type="PRINTS" id="PR00112">
    <property type="entry name" value="ACYLPHPHTASE"/>
</dbReference>
<evidence type="ECO:0000259" key="8">
    <source>
        <dbReference type="PROSITE" id="PS51160"/>
    </source>
</evidence>
<dbReference type="InterPro" id="IPR036046">
    <property type="entry name" value="Acylphosphatase-like_dom_sf"/>
</dbReference>
<dbReference type="Gene3D" id="3.30.70.100">
    <property type="match status" value="1"/>
</dbReference>
<evidence type="ECO:0000256" key="3">
    <source>
        <dbReference type="ARBA" id="ARBA00022801"/>
    </source>
</evidence>
<evidence type="ECO:0000256" key="5">
    <source>
        <dbReference type="PROSITE-ProRule" id="PRU00520"/>
    </source>
</evidence>
<keyword evidence="10" id="KW-1185">Reference proteome</keyword>
<dbReference type="PROSITE" id="PS00151">
    <property type="entry name" value="ACYLPHOSPHATASE_2"/>
    <property type="match status" value="1"/>
</dbReference>
<sequence length="106" mass="11711">MSSSSSSEEGLVRVDFKVFGRVQGVFFRKFTQKEGRTLGLRGYCRNTSEGTVAGVLEGPIAKVEQMKGWLQTVGSPQSRIDRAEFSLATPIPDYSFKGLFGIERTL</sequence>
<dbReference type="AlphaFoldDB" id="A0A226DPT3"/>
<evidence type="ECO:0000256" key="2">
    <source>
        <dbReference type="ARBA" id="ARBA00012150"/>
    </source>
</evidence>
<comment type="similarity">
    <text evidence="1 7">Belongs to the acylphosphatase family.</text>
</comment>
<dbReference type="OrthoDB" id="7961613at2759"/>
<keyword evidence="3 5" id="KW-0378">Hydrolase</keyword>
<dbReference type="PANTHER" id="PTHR10029">
    <property type="entry name" value="ACYLPHOSPHATASE"/>
    <property type="match status" value="1"/>
</dbReference>
<name>A0A226DPT3_FOLCA</name>
<proteinExistence type="inferred from homology"/>
<protein>
    <recommendedName>
        <fullName evidence="2 5">Acylphosphatase</fullName>
        <ecNumber evidence="2 5">3.6.1.7</ecNumber>
    </recommendedName>
</protein>